<dbReference type="RefSeq" id="WP_138472646.1">
    <property type="nucleotide sequence ID" value="NZ_VBTE01000037.1"/>
</dbReference>
<comment type="caution">
    <text evidence="1">The sequence shown here is derived from an EMBL/GenBank/DDBJ whole genome shotgun (WGS) entry which is preliminary data.</text>
</comment>
<proteinExistence type="predicted"/>
<evidence type="ECO:0000313" key="2">
    <source>
        <dbReference type="Proteomes" id="UP000307201"/>
    </source>
</evidence>
<organism evidence="1 2">
    <name type="scientific">Marinilactibacillus psychrotolerans</name>
    <dbReference type="NCBI Taxonomy" id="191770"/>
    <lineage>
        <taxon>Bacteria</taxon>
        <taxon>Bacillati</taxon>
        <taxon>Bacillota</taxon>
        <taxon>Bacilli</taxon>
        <taxon>Lactobacillales</taxon>
        <taxon>Carnobacteriaceae</taxon>
        <taxon>Marinilactibacillus</taxon>
    </lineage>
</organism>
<gene>
    <name evidence="1" type="ORF">FEZ48_10815</name>
</gene>
<accession>A0A5R9C0H9</accession>
<evidence type="ECO:0000313" key="1">
    <source>
        <dbReference type="EMBL" id="TLQ06186.1"/>
    </source>
</evidence>
<dbReference type="AlphaFoldDB" id="A0A5R9C0H9"/>
<dbReference type="Proteomes" id="UP000307201">
    <property type="component" value="Unassembled WGS sequence"/>
</dbReference>
<reference evidence="1 2" key="1">
    <citation type="submission" date="2019-05" db="EMBL/GenBank/DDBJ databases">
        <title>The metagenome of a microbial culture collection derived from dairy environment covers the genomic content of the human microbiome.</title>
        <authorList>
            <person name="Roder T."/>
            <person name="Wuthrich D."/>
            <person name="Sattari Z."/>
            <person name="Von Ah U."/>
            <person name="Bar C."/>
            <person name="Ronchi F."/>
            <person name="Macpherson A.J."/>
            <person name="Ganal-Vonarburg S.C."/>
            <person name="Bruggmann R."/>
            <person name="Vergeres G."/>
        </authorList>
    </citation>
    <scope>NUCLEOTIDE SEQUENCE [LARGE SCALE GENOMIC DNA]</scope>
    <source>
        <strain evidence="1 2">FAM 24235</strain>
    </source>
</reference>
<dbReference type="EMBL" id="VBTE01000037">
    <property type="protein sequence ID" value="TLQ06186.1"/>
    <property type="molecule type" value="Genomic_DNA"/>
</dbReference>
<name>A0A5R9C0H9_9LACT</name>
<protein>
    <submittedName>
        <fullName evidence="1">Uncharacterized protein</fullName>
    </submittedName>
</protein>
<sequence>MTIEFKNIEFFLKKIDESKKYNGDDHLITDRQAKRWFEDIFKNENNVDENGDYIFIDEIGMLKKGERKSTRYRVDAIEKVIEKKKDKIEKAYLRKTTLDTDFINQAKKAGYDPRQIIINNQKLNERRIPKSKKYEKNPIDQLEMSFQILEKNINQKKISFDIGTVALNIFKSLNLDNEKEVEYRKIIQNEIEKGFKKSTS</sequence>